<evidence type="ECO:0000259" key="1">
    <source>
        <dbReference type="Pfam" id="PF19266"/>
    </source>
</evidence>
<gene>
    <name evidence="2" type="ORF">DQQ10_08005</name>
</gene>
<dbReference type="RefSeq" id="WP_112746333.1">
    <property type="nucleotide sequence ID" value="NZ_QMFY01000003.1"/>
</dbReference>
<dbReference type="AlphaFoldDB" id="A0A364Y448"/>
<dbReference type="EMBL" id="QMFY01000003">
    <property type="protein sequence ID" value="RAW01593.1"/>
    <property type="molecule type" value="Genomic_DNA"/>
</dbReference>
<dbReference type="OrthoDB" id="9815939at2"/>
<sequence length="224" mass="25527">MAAQDSGKLEKIRIETYADDKYKNKGSDEFVAMFNANKYTLKYEIEQNEKQGAGTSPSAPTFAKMKSQEIDLEFLLDGTGVTGEVVNVQTKVDEFLKAAYEFKGDKHKPRYLRVWWGNAFVFDCVLKSADVNYTLFRADGTPLRAKIAAKFAGFVNDELREKKEDKQSPDVAHVREVPPKERLDYLTFKEYEASEFYLQVAQFNGLNSFRKLKTGSTLIFPPIV</sequence>
<proteinExistence type="predicted"/>
<evidence type="ECO:0000313" key="2">
    <source>
        <dbReference type="EMBL" id="RAW01593.1"/>
    </source>
</evidence>
<dbReference type="Pfam" id="PF19266">
    <property type="entry name" value="CIS_tube"/>
    <property type="match status" value="1"/>
</dbReference>
<organism evidence="2 3">
    <name type="scientific">Pseudochryseolinea flava</name>
    <dbReference type="NCBI Taxonomy" id="2059302"/>
    <lineage>
        <taxon>Bacteria</taxon>
        <taxon>Pseudomonadati</taxon>
        <taxon>Bacteroidota</taxon>
        <taxon>Cytophagia</taxon>
        <taxon>Cytophagales</taxon>
        <taxon>Fulvivirgaceae</taxon>
        <taxon>Pseudochryseolinea</taxon>
    </lineage>
</organism>
<protein>
    <submittedName>
        <fullName evidence="2">LysM peptidoglycan-binding domain-containing protein</fullName>
    </submittedName>
</protein>
<feature type="domain" description="Contractile injection system tube protein N-terminal" evidence="1">
    <location>
        <begin position="8"/>
        <end position="161"/>
    </location>
</feature>
<accession>A0A364Y448</accession>
<dbReference type="InterPro" id="IPR045361">
    <property type="entry name" value="CIS_tube_prot_N"/>
</dbReference>
<name>A0A364Y448_9BACT</name>
<evidence type="ECO:0000313" key="3">
    <source>
        <dbReference type="Proteomes" id="UP000251889"/>
    </source>
</evidence>
<keyword evidence="3" id="KW-1185">Reference proteome</keyword>
<comment type="caution">
    <text evidence="2">The sequence shown here is derived from an EMBL/GenBank/DDBJ whole genome shotgun (WGS) entry which is preliminary data.</text>
</comment>
<dbReference type="Proteomes" id="UP000251889">
    <property type="component" value="Unassembled WGS sequence"/>
</dbReference>
<reference evidence="2 3" key="1">
    <citation type="submission" date="2018-06" db="EMBL/GenBank/DDBJ databases">
        <title>Chryseolinea flavus sp. nov., a member of the phylum Bacteroidetes isolated from soil.</title>
        <authorList>
            <person name="Li Y."/>
            <person name="Wang J."/>
        </authorList>
    </citation>
    <scope>NUCLEOTIDE SEQUENCE [LARGE SCALE GENOMIC DNA]</scope>
    <source>
        <strain evidence="2 3">SDU1-6</strain>
    </source>
</reference>